<evidence type="ECO:0000313" key="2">
    <source>
        <dbReference type="EMBL" id="PIR08321.1"/>
    </source>
</evidence>
<evidence type="ECO:0000313" key="3">
    <source>
        <dbReference type="Proteomes" id="UP000230707"/>
    </source>
</evidence>
<accession>A0A2H0NHF0</accession>
<dbReference type="Pfam" id="PF00462">
    <property type="entry name" value="Glutaredoxin"/>
    <property type="match status" value="1"/>
</dbReference>
<proteinExistence type="predicted"/>
<name>A0A2H0NHF0_9BACT</name>
<dbReference type="EMBL" id="PCWS01000083">
    <property type="protein sequence ID" value="PIR08321.1"/>
    <property type="molecule type" value="Genomic_DNA"/>
</dbReference>
<comment type="caution">
    <text evidence="2">The sequence shown here is derived from an EMBL/GenBank/DDBJ whole genome shotgun (WGS) entry which is preliminary data.</text>
</comment>
<dbReference type="SUPFAM" id="SSF52833">
    <property type="entry name" value="Thioredoxin-like"/>
    <property type="match status" value="1"/>
</dbReference>
<gene>
    <name evidence="2" type="ORF">COV53_03725</name>
</gene>
<dbReference type="AlphaFoldDB" id="A0A2H0NHF0"/>
<reference evidence="2 3" key="1">
    <citation type="submission" date="2017-09" db="EMBL/GenBank/DDBJ databases">
        <title>Depth-based differentiation of microbial function through sediment-hosted aquifers and enrichment of novel symbionts in the deep terrestrial subsurface.</title>
        <authorList>
            <person name="Probst A.J."/>
            <person name="Ladd B."/>
            <person name="Jarett J.K."/>
            <person name="Geller-Mcgrath D.E."/>
            <person name="Sieber C.M."/>
            <person name="Emerson J.B."/>
            <person name="Anantharaman K."/>
            <person name="Thomas B.C."/>
            <person name="Malmstrom R."/>
            <person name="Stieglmeier M."/>
            <person name="Klingl A."/>
            <person name="Woyke T."/>
            <person name="Ryan C.M."/>
            <person name="Banfield J.F."/>
        </authorList>
    </citation>
    <scope>NUCLEOTIDE SEQUENCE [LARGE SCALE GENOMIC DNA]</scope>
    <source>
        <strain evidence="2">CG11_big_fil_rev_8_21_14_0_20_37_11</strain>
    </source>
</reference>
<dbReference type="InterPro" id="IPR036249">
    <property type="entry name" value="Thioredoxin-like_sf"/>
</dbReference>
<dbReference type="Gene3D" id="3.40.30.10">
    <property type="entry name" value="Glutaredoxin"/>
    <property type="match status" value="1"/>
</dbReference>
<dbReference type="Proteomes" id="UP000230707">
    <property type="component" value="Unassembled WGS sequence"/>
</dbReference>
<protein>
    <recommendedName>
        <fullName evidence="1">Glutaredoxin domain-containing protein</fullName>
    </recommendedName>
</protein>
<dbReference type="InterPro" id="IPR002109">
    <property type="entry name" value="Glutaredoxin"/>
</dbReference>
<organism evidence="2 3">
    <name type="scientific">Candidatus Gottesmanbacteria bacterium CG11_big_fil_rev_8_21_14_0_20_37_11</name>
    <dbReference type="NCBI Taxonomy" id="1974575"/>
    <lineage>
        <taxon>Bacteria</taxon>
        <taxon>Candidatus Gottesmaniibacteriota</taxon>
    </lineage>
</organism>
<feature type="domain" description="Glutaredoxin" evidence="1">
    <location>
        <begin position="6"/>
        <end position="39"/>
    </location>
</feature>
<evidence type="ECO:0000259" key="1">
    <source>
        <dbReference type="Pfam" id="PF00462"/>
    </source>
</evidence>
<sequence length="39" mass="4546">MNYKKVKVYATTTCSYCIMVADWLISKKVAFEKILVDQN</sequence>